<evidence type="ECO:0000256" key="6">
    <source>
        <dbReference type="ARBA" id="ARBA00022692"/>
    </source>
</evidence>
<keyword evidence="8" id="KW-0256">Endoplasmic reticulum</keyword>
<keyword evidence="5" id="KW-0312">Gluconeogenesis</keyword>
<evidence type="ECO:0000256" key="10">
    <source>
        <dbReference type="ARBA" id="ARBA00023136"/>
    </source>
</evidence>
<accession>A0A7R8WJU2</accession>
<comment type="similarity">
    <text evidence="3">Belongs to the glucose-6-phosphatase family.</text>
</comment>
<dbReference type="PANTHER" id="PTHR12591:SF0">
    <property type="entry name" value="FI19814P1"/>
    <property type="match status" value="1"/>
</dbReference>
<evidence type="ECO:0000256" key="7">
    <source>
        <dbReference type="ARBA" id="ARBA00022801"/>
    </source>
</evidence>
<dbReference type="EC" id="3.1.3.9" evidence="4"/>
<dbReference type="InterPro" id="IPR000326">
    <property type="entry name" value="PAP2/HPO"/>
</dbReference>
<proteinExistence type="inferred from homology"/>
<evidence type="ECO:0000256" key="4">
    <source>
        <dbReference type="ARBA" id="ARBA00012634"/>
    </source>
</evidence>
<name>A0A7R8WJU2_9CRUS</name>
<organism evidence="12">
    <name type="scientific">Cyprideis torosa</name>
    <dbReference type="NCBI Taxonomy" id="163714"/>
    <lineage>
        <taxon>Eukaryota</taxon>
        <taxon>Metazoa</taxon>
        <taxon>Ecdysozoa</taxon>
        <taxon>Arthropoda</taxon>
        <taxon>Crustacea</taxon>
        <taxon>Oligostraca</taxon>
        <taxon>Ostracoda</taxon>
        <taxon>Podocopa</taxon>
        <taxon>Podocopida</taxon>
        <taxon>Cytherocopina</taxon>
        <taxon>Cytheroidea</taxon>
        <taxon>Cytherideidae</taxon>
        <taxon>Cyprideis</taxon>
    </lineage>
</organism>
<dbReference type="Pfam" id="PF01569">
    <property type="entry name" value="PAP2"/>
    <property type="match status" value="1"/>
</dbReference>
<dbReference type="GO" id="GO:0051156">
    <property type="term" value="P:glucose 6-phosphate metabolic process"/>
    <property type="evidence" value="ECO:0007669"/>
    <property type="project" value="TreeGrafter"/>
</dbReference>
<dbReference type="GO" id="GO:0006094">
    <property type="term" value="P:gluconeogenesis"/>
    <property type="evidence" value="ECO:0007669"/>
    <property type="project" value="UniProtKB-KW"/>
</dbReference>
<keyword evidence="9" id="KW-1133">Transmembrane helix</keyword>
<keyword evidence="10" id="KW-0472">Membrane</keyword>
<dbReference type="AlphaFoldDB" id="A0A7R8WJU2"/>
<evidence type="ECO:0000259" key="11">
    <source>
        <dbReference type="Pfam" id="PF01569"/>
    </source>
</evidence>
<evidence type="ECO:0000256" key="2">
    <source>
        <dbReference type="ARBA" id="ARBA00004742"/>
    </source>
</evidence>
<keyword evidence="7" id="KW-0378">Hydrolase</keyword>
<evidence type="ECO:0000256" key="9">
    <source>
        <dbReference type="ARBA" id="ARBA00022989"/>
    </source>
</evidence>
<dbReference type="GO" id="GO:0004346">
    <property type="term" value="F:glucose-6-phosphatase activity"/>
    <property type="evidence" value="ECO:0007669"/>
    <property type="project" value="UniProtKB-EC"/>
</dbReference>
<keyword evidence="6" id="KW-0812">Transmembrane</keyword>
<comment type="subcellular location">
    <subcellularLocation>
        <location evidence="1">Endoplasmic reticulum membrane</location>
        <topology evidence="1">Multi-pass membrane protein</topology>
    </subcellularLocation>
</comment>
<gene>
    <name evidence="12" type="ORF">CTOB1V02_LOCUS8175</name>
</gene>
<dbReference type="InterPro" id="IPR036938">
    <property type="entry name" value="PAP2/HPO_sf"/>
</dbReference>
<evidence type="ECO:0000256" key="1">
    <source>
        <dbReference type="ARBA" id="ARBA00004477"/>
    </source>
</evidence>
<dbReference type="SUPFAM" id="SSF48317">
    <property type="entry name" value="Acid phosphatase/Vanadium-dependent haloperoxidase"/>
    <property type="match status" value="1"/>
</dbReference>
<reference evidence="12" key="1">
    <citation type="submission" date="2020-11" db="EMBL/GenBank/DDBJ databases">
        <authorList>
            <person name="Tran Van P."/>
        </authorList>
    </citation>
    <scope>NUCLEOTIDE SEQUENCE</scope>
</reference>
<dbReference type="EMBL" id="OB662607">
    <property type="protein sequence ID" value="CAD7230314.1"/>
    <property type="molecule type" value="Genomic_DNA"/>
</dbReference>
<comment type="pathway">
    <text evidence="2">Carbohydrate biosynthesis; gluconeogenesis.</text>
</comment>
<evidence type="ECO:0000256" key="8">
    <source>
        <dbReference type="ARBA" id="ARBA00022824"/>
    </source>
</evidence>
<protein>
    <recommendedName>
        <fullName evidence="4">glucose-6-phosphatase</fullName>
        <ecNumber evidence="4">3.1.3.9</ecNumber>
    </recommendedName>
</protein>
<dbReference type="OrthoDB" id="6416209at2759"/>
<feature type="domain" description="Phosphatidic acid phosphatase type 2/haloperoxidase" evidence="11">
    <location>
        <begin position="61"/>
        <end position="131"/>
    </location>
</feature>
<evidence type="ECO:0000256" key="5">
    <source>
        <dbReference type="ARBA" id="ARBA00022432"/>
    </source>
</evidence>
<evidence type="ECO:0000256" key="3">
    <source>
        <dbReference type="ARBA" id="ARBA00009266"/>
    </source>
</evidence>
<evidence type="ECO:0000313" key="12">
    <source>
        <dbReference type="EMBL" id="CAD7230314.1"/>
    </source>
</evidence>
<dbReference type="GO" id="GO:0005789">
    <property type="term" value="C:endoplasmic reticulum membrane"/>
    <property type="evidence" value="ECO:0007669"/>
    <property type="project" value="UniProtKB-SubCell"/>
</dbReference>
<sequence>MALHHVADGLYLASIPIIALLQTWFEPWAGILVYASHLGDPRTAAFFLFPIAYGLSAHLGLKVLWAATLSEWTNLILKWCLMGHRPYWWVGETTLAHDLPPLDQYSVTCETGPGSPSGHLMTTAAVWYVIITDIVSVILPKIPDDR</sequence>
<dbReference type="PANTHER" id="PTHR12591">
    <property type="entry name" value="GLUCOSE-6-PHOSPHATASE"/>
    <property type="match status" value="1"/>
</dbReference>